<gene>
    <name evidence="2" type="ORF">LECACI_7A005619</name>
</gene>
<evidence type="ECO:0000256" key="1">
    <source>
        <dbReference type="SAM" id="MobiDB-lite"/>
    </source>
</evidence>
<feature type="region of interest" description="Disordered" evidence="1">
    <location>
        <begin position="271"/>
        <end position="291"/>
    </location>
</feature>
<protein>
    <submittedName>
        <fullName evidence="2">Uncharacterized protein</fullName>
    </submittedName>
</protein>
<evidence type="ECO:0000313" key="2">
    <source>
        <dbReference type="EMBL" id="CAK4030461.1"/>
    </source>
</evidence>
<organism evidence="2 3">
    <name type="scientific">Lecanosticta acicola</name>
    <dbReference type="NCBI Taxonomy" id="111012"/>
    <lineage>
        <taxon>Eukaryota</taxon>
        <taxon>Fungi</taxon>
        <taxon>Dikarya</taxon>
        <taxon>Ascomycota</taxon>
        <taxon>Pezizomycotina</taxon>
        <taxon>Dothideomycetes</taxon>
        <taxon>Dothideomycetidae</taxon>
        <taxon>Mycosphaerellales</taxon>
        <taxon>Mycosphaerellaceae</taxon>
        <taxon>Lecanosticta</taxon>
    </lineage>
</organism>
<dbReference type="Proteomes" id="UP001296104">
    <property type="component" value="Unassembled WGS sequence"/>
</dbReference>
<feature type="region of interest" description="Disordered" evidence="1">
    <location>
        <begin position="42"/>
        <end position="74"/>
    </location>
</feature>
<accession>A0AAI8Z121</accession>
<sequence>MAAEALACFTSLLENVPGWIADLESILETAAKTQEDVVFANIPADSHTTSSKKRPQTKSSSLKSRRSDDGADVGLGEGNKAILLKRPHLQHMTNSDALLLSQRKRKTASVCSGDQSGPPKFRIKAAAVVYYDGDTQKSFEKLVRAVGSSRNAIRKGKMSMKVDSMSQSESSGSETSSGDDGQDFDPIMARLALRAHRSTRPAHTGEDNSEAFDRVDGRLEKGQSLCERAAHQILRDGDCTAEVNDAKKHFSEALKLAQAELPALQRIAEHAAERRRRSEERRRLEKKEEARRQSVIALNPNVIEVITAARPDEDELEVDQLEVDDCSNNDDDDAGFDISTFSKIAQMRSARLTAY</sequence>
<keyword evidence="3" id="KW-1185">Reference proteome</keyword>
<proteinExistence type="predicted"/>
<dbReference type="AlphaFoldDB" id="A0AAI8Z121"/>
<evidence type="ECO:0000313" key="3">
    <source>
        <dbReference type="Proteomes" id="UP001296104"/>
    </source>
</evidence>
<reference evidence="2" key="1">
    <citation type="submission" date="2023-11" db="EMBL/GenBank/DDBJ databases">
        <authorList>
            <person name="Alioto T."/>
            <person name="Alioto T."/>
            <person name="Gomez Garrido J."/>
        </authorList>
    </citation>
    <scope>NUCLEOTIDE SEQUENCE</scope>
</reference>
<comment type="caution">
    <text evidence="2">The sequence shown here is derived from an EMBL/GenBank/DDBJ whole genome shotgun (WGS) entry which is preliminary data.</text>
</comment>
<feature type="region of interest" description="Disordered" evidence="1">
    <location>
        <begin position="155"/>
        <end position="184"/>
    </location>
</feature>
<feature type="compositionally biased region" description="Low complexity" evidence="1">
    <location>
        <begin position="163"/>
        <end position="179"/>
    </location>
</feature>
<name>A0AAI8Z121_9PEZI</name>
<dbReference type="EMBL" id="CAVMBE010000036">
    <property type="protein sequence ID" value="CAK4030461.1"/>
    <property type="molecule type" value="Genomic_DNA"/>
</dbReference>